<keyword evidence="7" id="KW-0479">Metal-binding</keyword>
<evidence type="ECO:0000256" key="4">
    <source>
        <dbReference type="ARBA" id="ARBA00012477"/>
    </source>
</evidence>
<comment type="cofactor">
    <cofactor evidence="2">
        <name>Zn(2+)</name>
        <dbReference type="ChEBI" id="CHEBI:29105"/>
    </cofactor>
</comment>
<keyword evidence="6" id="KW-0540">Nuclease</keyword>
<keyword evidence="8" id="KW-0255">Endonuclease</keyword>
<keyword evidence="5" id="KW-0819">tRNA processing</keyword>
<evidence type="ECO:0000256" key="6">
    <source>
        <dbReference type="ARBA" id="ARBA00022722"/>
    </source>
</evidence>
<evidence type="ECO:0000313" key="12">
    <source>
        <dbReference type="Proteomes" id="UP001443914"/>
    </source>
</evidence>
<evidence type="ECO:0000256" key="2">
    <source>
        <dbReference type="ARBA" id="ARBA00001947"/>
    </source>
</evidence>
<evidence type="ECO:0000313" key="11">
    <source>
        <dbReference type="EMBL" id="KAK9666406.1"/>
    </source>
</evidence>
<dbReference type="GO" id="GO:0042781">
    <property type="term" value="F:3'-tRNA processing endoribonuclease activity"/>
    <property type="evidence" value="ECO:0007669"/>
    <property type="project" value="UniProtKB-EC"/>
</dbReference>
<dbReference type="GO" id="GO:0046872">
    <property type="term" value="F:metal ion binding"/>
    <property type="evidence" value="ECO:0007669"/>
    <property type="project" value="UniProtKB-KW"/>
</dbReference>
<dbReference type="Proteomes" id="UP001443914">
    <property type="component" value="Unassembled WGS sequence"/>
</dbReference>
<name>A0AAW1GVA2_SAPOF</name>
<keyword evidence="10" id="KW-0862">Zinc</keyword>
<dbReference type="GO" id="GO:0005739">
    <property type="term" value="C:mitochondrion"/>
    <property type="evidence" value="ECO:0007669"/>
    <property type="project" value="TreeGrafter"/>
</dbReference>
<evidence type="ECO:0000256" key="8">
    <source>
        <dbReference type="ARBA" id="ARBA00022759"/>
    </source>
</evidence>
<organism evidence="11 12">
    <name type="scientific">Saponaria officinalis</name>
    <name type="common">Common soapwort</name>
    <name type="synonym">Lychnis saponaria</name>
    <dbReference type="NCBI Taxonomy" id="3572"/>
    <lineage>
        <taxon>Eukaryota</taxon>
        <taxon>Viridiplantae</taxon>
        <taxon>Streptophyta</taxon>
        <taxon>Embryophyta</taxon>
        <taxon>Tracheophyta</taxon>
        <taxon>Spermatophyta</taxon>
        <taxon>Magnoliopsida</taxon>
        <taxon>eudicotyledons</taxon>
        <taxon>Gunneridae</taxon>
        <taxon>Pentapetalae</taxon>
        <taxon>Caryophyllales</taxon>
        <taxon>Caryophyllaceae</taxon>
        <taxon>Caryophylleae</taxon>
        <taxon>Saponaria</taxon>
    </lineage>
</organism>
<reference evidence="11" key="1">
    <citation type="submission" date="2024-03" db="EMBL/GenBank/DDBJ databases">
        <title>WGS assembly of Saponaria officinalis var. Norfolk2.</title>
        <authorList>
            <person name="Jenkins J."/>
            <person name="Shu S."/>
            <person name="Grimwood J."/>
            <person name="Barry K."/>
            <person name="Goodstein D."/>
            <person name="Schmutz J."/>
            <person name="Leebens-Mack J."/>
            <person name="Osbourn A."/>
        </authorList>
    </citation>
    <scope>NUCLEOTIDE SEQUENCE [LARGE SCALE GENOMIC DNA]</scope>
    <source>
        <strain evidence="11">JIC</strain>
    </source>
</reference>
<gene>
    <name evidence="11" type="ORF">RND81_14G183000</name>
</gene>
<dbReference type="PANTHER" id="PTHR12553:SF49">
    <property type="entry name" value="ZINC PHOSPHODIESTERASE ELAC PROTEIN 2"/>
    <property type="match status" value="1"/>
</dbReference>
<dbReference type="InterPro" id="IPR036866">
    <property type="entry name" value="RibonucZ/Hydroxyglut_hydro"/>
</dbReference>
<keyword evidence="9" id="KW-0378">Hydrolase</keyword>
<dbReference type="GO" id="GO:1990180">
    <property type="term" value="P:mitochondrial tRNA 3'-end processing"/>
    <property type="evidence" value="ECO:0007669"/>
    <property type="project" value="TreeGrafter"/>
</dbReference>
<sequence>MPPPTPLHHKPSTKVFEDFDCFNCHSFDKFLQLSRFSSRKEVLCRATGTNWVVLCNGVIVQRLTSLKIVLQEPGLETLISFPVRNCPQVFGVSLMAAARRSDNVGELMSESNCLQPFEVSVSAEARRSDNVGEIVYSKDMRPSPPLIEESRGATILIHEVNLLKARFNCHYWCFNLSKLVLQ</sequence>
<proteinExistence type="inferred from homology"/>
<dbReference type="PANTHER" id="PTHR12553">
    <property type="entry name" value="ZINC PHOSPHODIESTERASE ELAC PROTEIN 2"/>
    <property type="match status" value="1"/>
</dbReference>
<comment type="similarity">
    <text evidence="3">Belongs to the RNase Z family.</text>
</comment>
<keyword evidence="12" id="KW-1185">Reference proteome</keyword>
<protein>
    <recommendedName>
        <fullName evidence="4">ribonuclease Z</fullName>
        <ecNumber evidence="4">3.1.26.11</ecNumber>
    </recommendedName>
</protein>
<evidence type="ECO:0000256" key="7">
    <source>
        <dbReference type="ARBA" id="ARBA00022723"/>
    </source>
</evidence>
<evidence type="ECO:0000256" key="9">
    <source>
        <dbReference type="ARBA" id="ARBA00022801"/>
    </source>
</evidence>
<comment type="caution">
    <text evidence="11">The sequence shown here is derived from an EMBL/GenBank/DDBJ whole genome shotgun (WGS) entry which is preliminary data.</text>
</comment>
<evidence type="ECO:0000256" key="10">
    <source>
        <dbReference type="ARBA" id="ARBA00022833"/>
    </source>
</evidence>
<evidence type="ECO:0000256" key="3">
    <source>
        <dbReference type="ARBA" id="ARBA00007823"/>
    </source>
</evidence>
<dbReference type="EC" id="3.1.26.11" evidence="4"/>
<evidence type="ECO:0000256" key="1">
    <source>
        <dbReference type="ARBA" id="ARBA00000402"/>
    </source>
</evidence>
<dbReference type="Gene3D" id="3.60.15.10">
    <property type="entry name" value="Ribonuclease Z/Hydroxyacylglutathione hydrolase-like"/>
    <property type="match status" value="1"/>
</dbReference>
<dbReference type="InterPro" id="IPR047151">
    <property type="entry name" value="RNZ2-like"/>
</dbReference>
<evidence type="ECO:0000256" key="5">
    <source>
        <dbReference type="ARBA" id="ARBA00022694"/>
    </source>
</evidence>
<accession>A0AAW1GVA2</accession>
<dbReference type="EMBL" id="JBDFQZ010000014">
    <property type="protein sequence ID" value="KAK9666406.1"/>
    <property type="molecule type" value="Genomic_DNA"/>
</dbReference>
<comment type="catalytic activity">
    <reaction evidence="1">
        <text>Endonucleolytic cleavage of RNA, removing extra 3' nucleotides from tRNA precursor, generating 3' termini of tRNAs. A 3'-hydroxy group is left at the tRNA terminus and a 5'-phosphoryl group is left at the trailer molecule.</text>
        <dbReference type="EC" id="3.1.26.11"/>
    </reaction>
</comment>
<dbReference type="AlphaFoldDB" id="A0AAW1GVA2"/>